<evidence type="ECO:0000313" key="4">
    <source>
        <dbReference type="EMBL" id="KAJ3988740.1"/>
    </source>
</evidence>
<keyword evidence="2" id="KW-0175">Coiled coil</keyword>
<evidence type="ECO:0000256" key="1">
    <source>
        <dbReference type="ARBA" id="ARBA00022741"/>
    </source>
</evidence>
<feature type="coiled-coil region" evidence="2">
    <location>
        <begin position="478"/>
        <end position="505"/>
    </location>
</feature>
<evidence type="ECO:0000256" key="2">
    <source>
        <dbReference type="SAM" id="Coils"/>
    </source>
</evidence>
<dbReference type="SUPFAM" id="SSF52540">
    <property type="entry name" value="P-loop containing nucleoside triphosphate hydrolases"/>
    <property type="match status" value="1"/>
</dbReference>
<comment type="caution">
    <text evidence="4">The sequence shown here is derived from an EMBL/GenBank/DDBJ whole genome shotgun (WGS) entry which is preliminary data.</text>
</comment>
<dbReference type="PANTHER" id="PTHR32046:SF12">
    <property type="entry name" value="AIG1-TYPE G DOMAIN-CONTAINING PROTEIN"/>
    <property type="match status" value="1"/>
</dbReference>
<dbReference type="Pfam" id="PF04548">
    <property type="entry name" value="AIG1"/>
    <property type="match status" value="1"/>
</dbReference>
<dbReference type="PANTHER" id="PTHR32046">
    <property type="entry name" value="G DOMAIN-CONTAINING PROTEIN"/>
    <property type="match status" value="1"/>
</dbReference>
<name>A0AA38Q7G6_9AGAR</name>
<evidence type="ECO:0000259" key="3">
    <source>
        <dbReference type="Pfam" id="PF04548"/>
    </source>
</evidence>
<dbReference type="InterPro" id="IPR027417">
    <property type="entry name" value="P-loop_NTPase"/>
</dbReference>
<proteinExistence type="predicted"/>
<sequence length="573" mass="64937">MVLILNPSSGAYNESTMNDNRYYELTAHNALATSILRNGPDRELTCHLPSVSTTPTASAEASAGGDKPKKITIELPWTKPVLNLILIGETGVGKTAFVNLLANVCAGTPLEEFEDKIKQDNEVNDQKAPGSQTIKPQFYSIVCANGQMVNVLDTPGLADDRGIDVDNEHKQAISYAIKQNFEVIDAVLILLYGGASRLTLRTGYTLNTISSMLPNSIIDNITCIFTSAVSLSFNLDLESLPQHFLDAPRWLIDNPFPQWVEYRRMLTRPSVDEDVLDDLNESVHRGYKRGLKILSQLFQYLDNRKAQPAQSIFQLYDISMEIEAHISNAIVRINPIEDRRTSLKKLQADLQDQEHIMAINEHYEKTTMHRFYEMVDTGSIHNVLCTANNCHSNCLEHCNFPFTLDQETLAKSCSCFEDKPGVALLKRRCTVCDHLVEDHRQYRTRWVENIRQESSIDEKSKKYFEAAKTQTEMTTLLMEVARKEIEDLERDIDDFVAEIKDSYEKYNKLSLSGSFIRHVSSAIRMLEYTEVTIKSQGADSETLDKIAKSIKRLEKKVQVLEVVEKRGKAKLQE</sequence>
<evidence type="ECO:0000313" key="5">
    <source>
        <dbReference type="Proteomes" id="UP001163850"/>
    </source>
</evidence>
<protein>
    <recommendedName>
        <fullName evidence="3">AIG1-type G domain-containing protein</fullName>
    </recommendedName>
</protein>
<keyword evidence="1" id="KW-0547">Nucleotide-binding</keyword>
<reference evidence="4" key="1">
    <citation type="submission" date="2022-08" db="EMBL/GenBank/DDBJ databases">
        <authorList>
            <consortium name="DOE Joint Genome Institute"/>
            <person name="Min B."/>
            <person name="Riley R."/>
            <person name="Sierra-Patev S."/>
            <person name="Naranjo-Ortiz M."/>
            <person name="Looney B."/>
            <person name="Konkel Z."/>
            <person name="Slot J.C."/>
            <person name="Sakamoto Y."/>
            <person name="Steenwyk J.L."/>
            <person name="Rokas A."/>
            <person name="Carro J."/>
            <person name="Camarero S."/>
            <person name="Ferreira P."/>
            <person name="Molpeceres G."/>
            <person name="Ruiz-Duenas F.J."/>
            <person name="Serrano A."/>
            <person name="Henrissat B."/>
            <person name="Drula E."/>
            <person name="Hughes K.W."/>
            <person name="Mata J.L."/>
            <person name="Ishikawa N.K."/>
            <person name="Vargas-Isla R."/>
            <person name="Ushijima S."/>
            <person name="Smith C.A."/>
            <person name="Ahrendt S."/>
            <person name="Andreopoulos W."/>
            <person name="He G."/>
            <person name="Labutti K."/>
            <person name="Lipzen A."/>
            <person name="Ng V."/>
            <person name="Sandor L."/>
            <person name="Barry K."/>
            <person name="Martinez A.T."/>
            <person name="Xiao Y."/>
            <person name="Gibbons J.G."/>
            <person name="Terashima K."/>
            <person name="Hibbett D.S."/>
            <person name="Grigoriev I.V."/>
        </authorList>
    </citation>
    <scope>NUCLEOTIDE SEQUENCE</scope>
    <source>
        <strain evidence="4">TFB7829</strain>
    </source>
</reference>
<dbReference type="Gene3D" id="3.40.50.300">
    <property type="entry name" value="P-loop containing nucleotide triphosphate hydrolases"/>
    <property type="match status" value="1"/>
</dbReference>
<dbReference type="GO" id="GO:0005525">
    <property type="term" value="F:GTP binding"/>
    <property type="evidence" value="ECO:0007669"/>
    <property type="project" value="InterPro"/>
</dbReference>
<dbReference type="AlphaFoldDB" id="A0AA38Q7G6"/>
<accession>A0AA38Q7G6</accession>
<feature type="domain" description="AIG1-type G" evidence="3">
    <location>
        <begin position="82"/>
        <end position="231"/>
    </location>
</feature>
<dbReference type="EMBL" id="MU801905">
    <property type="protein sequence ID" value="KAJ3988740.1"/>
    <property type="molecule type" value="Genomic_DNA"/>
</dbReference>
<dbReference type="Proteomes" id="UP001163850">
    <property type="component" value="Unassembled WGS sequence"/>
</dbReference>
<gene>
    <name evidence="4" type="ORF">F5890DRAFT_1489916</name>
</gene>
<organism evidence="4 5">
    <name type="scientific">Lentinula detonsa</name>
    <dbReference type="NCBI Taxonomy" id="2804962"/>
    <lineage>
        <taxon>Eukaryota</taxon>
        <taxon>Fungi</taxon>
        <taxon>Dikarya</taxon>
        <taxon>Basidiomycota</taxon>
        <taxon>Agaricomycotina</taxon>
        <taxon>Agaricomycetes</taxon>
        <taxon>Agaricomycetidae</taxon>
        <taxon>Agaricales</taxon>
        <taxon>Marasmiineae</taxon>
        <taxon>Omphalotaceae</taxon>
        <taxon>Lentinula</taxon>
    </lineage>
</organism>
<dbReference type="InterPro" id="IPR006703">
    <property type="entry name" value="G_AIG1"/>
</dbReference>